<evidence type="ECO:0000313" key="2">
    <source>
        <dbReference type="Proteomes" id="UP000887116"/>
    </source>
</evidence>
<reference evidence="1" key="1">
    <citation type="submission" date="2020-07" db="EMBL/GenBank/DDBJ databases">
        <title>Multicomponent nature underlies the extraordinary mechanical properties of spider dragline silk.</title>
        <authorList>
            <person name="Kono N."/>
            <person name="Nakamura H."/>
            <person name="Mori M."/>
            <person name="Yoshida Y."/>
            <person name="Ohtoshi R."/>
            <person name="Malay A.D."/>
            <person name="Moran D.A.P."/>
            <person name="Tomita M."/>
            <person name="Numata K."/>
            <person name="Arakawa K."/>
        </authorList>
    </citation>
    <scope>NUCLEOTIDE SEQUENCE</scope>
</reference>
<name>A0A8X6KH98_TRICU</name>
<comment type="caution">
    <text evidence="1">The sequence shown here is derived from an EMBL/GenBank/DDBJ whole genome shotgun (WGS) entry which is preliminary data.</text>
</comment>
<accession>A0A8X6KH98</accession>
<sequence>MRKKHTNVRKMWGDMGYQGKDLKDHIKREYDIEIEIVKRPRADFGCIKIHHQSYYQKWSQDLKCSEKVGCRKDFCLDK</sequence>
<dbReference type="Proteomes" id="UP000887116">
    <property type="component" value="Unassembled WGS sequence"/>
</dbReference>
<organism evidence="1 2">
    <name type="scientific">Trichonephila clavata</name>
    <name type="common">Joro spider</name>
    <name type="synonym">Nephila clavata</name>
    <dbReference type="NCBI Taxonomy" id="2740835"/>
    <lineage>
        <taxon>Eukaryota</taxon>
        <taxon>Metazoa</taxon>
        <taxon>Ecdysozoa</taxon>
        <taxon>Arthropoda</taxon>
        <taxon>Chelicerata</taxon>
        <taxon>Arachnida</taxon>
        <taxon>Araneae</taxon>
        <taxon>Araneomorphae</taxon>
        <taxon>Entelegynae</taxon>
        <taxon>Araneoidea</taxon>
        <taxon>Nephilidae</taxon>
        <taxon>Trichonephila</taxon>
    </lineage>
</organism>
<dbReference type="AlphaFoldDB" id="A0A8X6KH98"/>
<protein>
    <submittedName>
        <fullName evidence="1">Transposase, IS5 family, OrfB</fullName>
    </submittedName>
</protein>
<gene>
    <name evidence="1" type="primary">WwAna1321</name>
    <name evidence="1" type="ORF">TNCT_71931</name>
</gene>
<proteinExistence type="predicted"/>
<evidence type="ECO:0000313" key="1">
    <source>
        <dbReference type="EMBL" id="GFQ76055.1"/>
    </source>
</evidence>
<keyword evidence="2" id="KW-1185">Reference proteome</keyword>
<dbReference type="EMBL" id="BMAO01021621">
    <property type="protein sequence ID" value="GFQ76055.1"/>
    <property type="molecule type" value="Genomic_DNA"/>
</dbReference>